<organism evidence="1">
    <name type="scientific">Rangifer tarandus platyrhynchus</name>
    <name type="common">Svalbard reindeer</name>
    <dbReference type="NCBI Taxonomy" id="3082113"/>
    <lineage>
        <taxon>Eukaryota</taxon>
        <taxon>Metazoa</taxon>
        <taxon>Chordata</taxon>
        <taxon>Craniata</taxon>
        <taxon>Vertebrata</taxon>
        <taxon>Euteleostomi</taxon>
        <taxon>Mammalia</taxon>
        <taxon>Eutheria</taxon>
        <taxon>Laurasiatheria</taxon>
        <taxon>Artiodactyla</taxon>
        <taxon>Ruminantia</taxon>
        <taxon>Pecora</taxon>
        <taxon>Cervidae</taxon>
        <taxon>Odocoileinae</taxon>
        <taxon>Rangifer</taxon>
    </lineage>
</organism>
<name>A0AC59YFM7_RANTA</name>
<sequence>SPVLSGSRRPRSRESPQVSQLSRGARGPARSPGQARSRASIAAGPERRRLESCRDQPPRLLARRPTTLPGGGRVGTSSPARRPPRLANPRPLRGTCLPGAALRSPDPSRRCQRPVTVAVHSPFLGHGGEAGARGGRCVGATRLPPPPPPASPILADRRRRRGGGAKSRRGGRGRPPAPSSGGGRAL</sequence>
<accession>A0AC59YFM7</accession>
<reference evidence="1" key="2">
    <citation type="submission" date="2025-03" db="EMBL/GenBank/DDBJ databases">
        <authorList>
            <consortium name="ELIXIR-Norway"/>
            <consortium name="Elixir Norway"/>
        </authorList>
    </citation>
    <scope>NUCLEOTIDE SEQUENCE</scope>
</reference>
<gene>
    <name evidence="1" type="ORF">MRATA1EN22A_LOCUS5612</name>
</gene>
<protein>
    <submittedName>
        <fullName evidence="1">Uncharacterized protein</fullName>
    </submittedName>
</protein>
<proteinExistence type="predicted"/>
<reference evidence="1" key="1">
    <citation type="submission" date="2023-05" db="EMBL/GenBank/DDBJ databases">
        <authorList>
            <consortium name="ELIXIR-Norway"/>
        </authorList>
    </citation>
    <scope>NUCLEOTIDE SEQUENCE</scope>
</reference>
<evidence type="ECO:0000313" key="1">
    <source>
        <dbReference type="EMBL" id="CAM9658739.1"/>
    </source>
</evidence>
<feature type="non-terminal residue" evidence="1">
    <location>
        <position position="186"/>
    </location>
</feature>
<dbReference type="EMBL" id="OX596099">
    <property type="protein sequence ID" value="CAM9658739.1"/>
    <property type="molecule type" value="Genomic_DNA"/>
</dbReference>